<dbReference type="Gene3D" id="3.40.50.620">
    <property type="entry name" value="HUPs"/>
    <property type="match status" value="1"/>
</dbReference>
<dbReference type="PANTHER" id="PTHR43169">
    <property type="entry name" value="EXSB FAMILY PROTEIN"/>
    <property type="match status" value="1"/>
</dbReference>
<evidence type="ECO:0000313" key="2">
    <source>
        <dbReference type="EMBL" id="MBP1926586.1"/>
    </source>
</evidence>
<dbReference type="InterPro" id="IPR052188">
    <property type="entry name" value="Ni-pincer_cofactor_biosynth"/>
</dbReference>
<keyword evidence="3" id="KW-1185">Reference proteome</keyword>
<gene>
    <name evidence="2" type="ORF">J2Z76_002455</name>
</gene>
<feature type="domain" description="NAD/GMP synthase" evidence="1">
    <location>
        <begin position="12"/>
        <end position="73"/>
    </location>
</feature>
<dbReference type="Pfam" id="PF02540">
    <property type="entry name" value="NAD_synthase"/>
    <property type="match status" value="1"/>
</dbReference>
<dbReference type="InterPro" id="IPR005232">
    <property type="entry name" value="LarE"/>
</dbReference>
<dbReference type="PANTHER" id="PTHR43169:SF2">
    <property type="entry name" value="NAD_GMP SYNTHASE DOMAIN-CONTAINING PROTEIN"/>
    <property type="match status" value="1"/>
</dbReference>
<evidence type="ECO:0000259" key="1">
    <source>
        <dbReference type="Pfam" id="PF02540"/>
    </source>
</evidence>
<dbReference type="InterPro" id="IPR022310">
    <property type="entry name" value="NAD/GMP_synthase"/>
</dbReference>
<evidence type="ECO:0000313" key="3">
    <source>
        <dbReference type="Proteomes" id="UP001519342"/>
    </source>
</evidence>
<accession>A0ABS4GFW6</accession>
<sequence>MDEKYLKLREILNEMGSVAVAFSGGVDSTFLLAVANDVLKENAAGINVSASMYPKKDTDETENLAKSLNAKFIPIIGDEWNIEGLVANEPDRCYHCKTAVFSTIINTANNNGFKYVVDGTNADDTADFRPGMKALKELGVRSPLKEANLTKAEIRELSKKLNVPTWNKPSMACLASRIPYGTKITKENLKMVENCENYLLDLGYTGFRVRYHGNLARIELKMEDILNFIEKDRENVIKNFKSFGFNYVTLDLQGYRVGSFNEEVSQDIKEVWGVK</sequence>
<dbReference type="InterPro" id="IPR014729">
    <property type="entry name" value="Rossmann-like_a/b/a_fold"/>
</dbReference>
<organism evidence="2 3">
    <name type="scientific">Sedimentibacter acidaminivorans</name>
    <dbReference type="NCBI Taxonomy" id="913099"/>
    <lineage>
        <taxon>Bacteria</taxon>
        <taxon>Bacillati</taxon>
        <taxon>Bacillota</taxon>
        <taxon>Tissierellia</taxon>
        <taxon>Sedimentibacter</taxon>
    </lineage>
</organism>
<dbReference type="RefSeq" id="WP_209512317.1">
    <property type="nucleotide sequence ID" value="NZ_JAGGKS010000007.1"/>
</dbReference>
<dbReference type="CDD" id="cd01990">
    <property type="entry name" value="LarE-like"/>
    <property type="match status" value="1"/>
</dbReference>
<comment type="caution">
    <text evidence="2">The sequence shown here is derived from an EMBL/GenBank/DDBJ whole genome shotgun (WGS) entry which is preliminary data.</text>
</comment>
<name>A0ABS4GFW6_9FIRM</name>
<dbReference type="EMBL" id="JAGGKS010000007">
    <property type="protein sequence ID" value="MBP1926586.1"/>
    <property type="molecule type" value="Genomic_DNA"/>
</dbReference>
<protein>
    <recommendedName>
        <fullName evidence="1">NAD/GMP synthase domain-containing protein</fullName>
    </recommendedName>
</protein>
<reference evidence="2 3" key="1">
    <citation type="submission" date="2021-03" db="EMBL/GenBank/DDBJ databases">
        <title>Genomic Encyclopedia of Type Strains, Phase IV (KMG-IV): sequencing the most valuable type-strain genomes for metagenomic binning, comparative biology and taxonomic classification.</title>
        <authorList>
            <person name="Goeker M."/>
        </authorList>
    </citation>
    <scope>NUCLEOTIDE SEQUENCE [LARGE SCALE GENOMIC DNA]</scope>
    <source>
        <strain evidence="2 3">DSM 24004</strain>
    </source>
</reference>
<dbReference type="PIRSF" id="PIRSF006661">
    <property type="entry name" value="PP-lp_UCP006661"/>
    <property type="match status" value="1"/>
</dbReference>
<dbReference type="SUPFAM" id="SSF52402">
    <property type="entry name" value="Adenine nucleotide alpha hydrolases-like"/>
    <property type="match status" value="1"/>
</dbReference>
<proteinExistence type="predicted"/>
<dbReference type="Proteomes" id="UP001519342">
    <property type="component" value="Unassembled WGS sequence"/>
</dbReference>
<dbReference type="NCBIfam" id="TIGR00268">
    <property type="entry name" value="ATP-dependent sacrificial sulfur transferase LarE"/>
    <property type="match status" value="1"/>
</dbReference>